<organism evidence="1 2">
    <name type="scientific">Kangiella profundi</name>
    <dbReference type="NCBI Taxonomy" id="1561924"/>
    <lineage>
        <taxon>Bacteria</taxon>
        <taxon>Pseudomonadati</taxon>
        <taxon>Pseudomonadota</taxon>
        <taxon>Gammaproteobacteria</taxon>
        <taxon>Kangiellales</taxon>
        <taxon>Kangiellaceae</taxon>
        <taxon>Kangiella</taxon>
    </lineage>
</organism>
<dbReference type="OrthoDB" id="6191065at2"/>
<sequence length="326" mass="37477">MKNDNSQFYLRQFVHLMAKGEEPRTAFNIMVNEVPAEQRDRWQQAHTIYEATQSLERAFEKLNIKGSPITEQLRRGKELGLNELEVLQHYTAANSSEMQIAQIVKSRILRSTGYAALLSVIALLVLGVFSLYLVPAYNNIIMDGQMYSSSFQHRMDVLQFKSWWSLLLYLPPVLIIALFVLANLTTVESYTQSKLLTKLPIMRGIMMHLSRVRFIYNLSAFSQRLPDNQNERLKALNSPFFSQSEQLTFDHIFYAQEKEQLLALFKLQTFAEESPTLINSLETQAIESTHRKTAMLAITLHLLVIAIVFQVVLSIYLPIFQMGSGF</sequence>
<evidence type="ECO:0000313" key="2">
    <source>
        <dbReference type="Proteomes" id="UP000232693"/>
    </source>
</evidence>
<dbReference type="AlphaFoldDB" id="A0A2K9A2T4"/>
<protein>
    <submittedName>
        <fullName evidence="1">Uncharacterized protein</fullName>
    </submittedName>
</protein>
<dbReference type="Proteomes" id="UP000232693">
    <property type="component" value="Chromosome"/>
</dbReference>
<dbReference type="EMBL" id="CP025120">
    <property type="protein sequence ID" value="AUD78175.1"/>
    <property type="molecule type" value="Genomic_DNA"/>
</dbReference>
<dbReference type="InterPro" id="IPR003004">
    <property type="entry name" value="GspF/PilC"/>
</dbReference>
<proteinExistence type="predicted"/>
<keyword evidence="2" id="KW-1185">Reference proteome</keyword>
<gene>
    <name evidence="1" type="ORF">CW740_02540</name>
</gene>
<reference evidence="1 2" key="1">
    <citation type="submission" date="2017-12" db="EMBL/GenBank/DDBJ databases">
        <title>Kangiella profundi FT102 completed genome.</title>
        <authorList>
            <person name="Xu J."/>
            <person name="Wang J."/>
            <person name="Lu Y."/>
        </authorList>
    </citation>
    <scope>NUCLEOTIDE SEQUENCE [LARGE SCALE GENOMIC DNA]</scope>
    <source>
        <strain evidence="1 2">FT102</strain>
    </source>
</reference>
<dbReference type="PRINTS" id="PR00812">
    <property type="entry name" value="BCTERIALGSPF"/>
</dbReference>
<dbReference type="KEGG" id="kpd:CW740_02540"/>
<name>A0A2K9A2T4_9GAMM</name>
<dbReference type="RefSeq" id="WP_106646055.1">
    <property type="nucleotide sequence ID" value="NZ_BMGO01000002.1"/>
</dbReference>
<evidence type="ECO:0000313" key="1">
    <source>
        <dbReference type="EMBL" id="AUD78175.1"/>
    </source>
</evidence>
<accession>A0A2K9A2T4</accession>